<sequence>MSLLALIGVLYYVLFLSSSCLTRRLAALSTRQALIHHLTIRKMPTQLAIWSVLSWSHQRLQGAQSCQPPLPPLCTCQSLHFDFVFQTITSTYSSKHPGPSAA</sequence>
<dbReference type="Proteomes" id="UP000799538">
    <property type="component" value="Unassembled WGS sequence"/>
</dbReference>
<gene>
    <name evidence="1" type="ORF">BDZ85DRAFT_98908</name>
</gene>
<proteinExistence type="predicted"/>
<evidence type="ECO:0000313" key="2">
    <source>
        <dbReference type="Proteomes" id="UP000799538"/>
    </source>
</evidence>
<name>A0A6A6GEV5_9PEZI</name>
<reference evidence="2" key="1">
    <citation type="journal article" date="2020" name="Stud. Mycol.">
        <title>101 Dothideomycetes genomes: A test case for predicting lifestyles and emergence of pathogens.</title>
        <authorList>
            <person name="Haridas S."/>
            <person name="Albert R."/>
            <person name="Binder M."/>
            <person name="Bloem J."/>
            <person name="LaButti K."/>
            <person name="Salamov A."/>
            <person name="Andreopoulos B."/>
            <person name="Baker S."/>
            <person name="Barry K."/>
            <person name="Bills G."/>
            <person name="Bluhm B."/>
            <person name="Cannon C."/>
            <person name="Castanera R."/>
            <person name="Culley D."/>
            <person name="Daum C."/>
            <person name="Ezra D."/>
            <person name="Gonzalez J."/>
            <person name="Henrissat B."/>
            <person name="Kuo A."/>
            <person name="Liang C."/>
            <person name="Lipzen A."/>
            <person name="Lutzoni F."/>
            <person name="Magnuson J."/>
            <person name="Mondo S."/>
            <person name="Nolan M."/>
            <person name="Ohm R."/>
            <person name="Pangilinan J."/>
            <person name="Park H.-J."/>
            <person name="Ramirez L."/>
            <person name="Alfaro M."/>
            <person name="Sun H."/>
            <person name="Tritt A."/>
            <person name="Yoshinaga Y."/>
            <person name="Zwiers L.-H."/>
            <person name="Turgeon B."/>
            <person name="Goodwin S."/>
            <person name="Spatafora J."/>
            <person name="Crous P."/>
            <person name="Grigoriev I."/>
        </authorList>
    </citation>
    <scope>NUCLEOTIDE SEQUENCE [LARGE SCALE GENOMIC DNA]</scope>
    <source>
        <strain evidence="2">CECT 20119</strain>
    </source>
</reference>
<dbReference type="EMBL" id="ML992505">
    <property type="protein sequence ID" value="KAF2224221.1"/>
    <property type="molecule type" value="Genomic_DNA"/>
</dbReference>
<evidence type="ECO:0000313" key="1">
    <source>
        <dbReference type="EMBL" id="KAF2224221.1"/>
    </source>
</evidence>
<organism evidence="1 2">
    <name type="scientific">Elsinoe ampelina</name>
    <dbReference type="NCBI Taxonomy" id="302913"/>
    <lineage>
        <taxon>Eukaryota</taxon>
        <taxon>Fungi</taxon>
        <taxon>Dikarya</taxon>
        <taxon>Ascomycota</taxon>
        <taxon>Pezizomycotina</taxon>
        <taxon>Dothideomycetes</taxon>
        <taxon>Dothideomycetidae</taxon>
        <taxon>Myriangiales</taxon>
        <taxon>Elsinoaceae</taxon>
        <taxon>Elsinoe</taxon>
    </lineage>
</organism>
<protein>
    <submittedName>
        <fullName evidence="1">Uncharacterized protein</fullName>
    </submittedName>
</protein>
<keyword evidence="2" id="KW-1185">Reference proteome</keyword>
<accession>A0A6A6GEV5</accession>
<dbReference type="AlphaFoldDB" id="A0A6A6GEV5"/>